<dbReference type="KEGG" id="puo:RZN69_20035"/>
<reference evidence="3 4" key="1">
    <citation type="submission" date="2023-10" db="EMBL/GenBank/DDBJ databases">
        <title>Rubellicoccus peritrichatus gen. nov., sp. nov., isolated from an algae of coral reef tank.</title>
        <authorList>
            <person name="Luo J."/>
        </authorList>
    </citation>
    <scope>NUCLEOTIDE SEQUENCE [LARGE SCALE GENOMIC DNA]</scope>
    <source>
        <strain evidence="3 4">CR14</strain>
    </source>
</reference>
<dbReference type="InterPro" id="IPR021860">
    <property type="entry name" value="Peptidase_S12_Pab87-rel_C"/>
</dbReference>
<dbReference type="Gene3D" id="2.40.128.600">
    <property type="match status" value="1"/>
</dbReference>
<dbReference type="RefSeq" id="WP_317833169.1">
    <property type="nucleotide sequence ID" value="NZ_CP136920.1"/>
</dbReference>
<dbReference type="AlphaFoldDB" id="A0AAQ3LCB3"/>
<dbReference type="InterPro" id="IPR001466">
    <property type="entry name" value="Beta-lactam-related"/>
</dbReference>
<protein>
    <submittedName>
        <fullName evidence="3">Serine hydrolase</fullName>
    </submittedName>
</protein>
<evidence type="ECO:0000313" key="3">
    <source>
        <dbReference type="EMBL" id="WOO40918.1"/>
    </source>
</evidence>
<keyword evidence="4" id="KW-1185">Reference proteome</keyword>
<dbReference type="InterPro" id="IPR050491">
    <property type="entry name" value="AmpC-like"/>
</dbReference>
<dbReference type="PANTHER" id="PTHR46825:SF15">
    <property type="entry name" value="BETA-LACTAMASE-RELATED DOMAIN-CONTAINING PROTEIN"/>
    <property type="match status" value="1"/>
</dbReference>
<dbReference type="GO" id="GO:0016787">
    <property type="term" value="F:hydrolase activity"/>
    <property type="evidence" value="ECO:0007669"/>
    <property type="project" value="UniProtKB-KW"/>
</dbReference>
<dbReference type="PANTHER" id="PTHR46825">
    <property type="entry name" value="D-ALANYL-D-ALANINE-CARBOXYPEPTIDASE/ENDOPEPTIDASE AMPH"/>
    <property type="match status" value="1"/>
</dbReference>
<gene>
    <name evidence="3" type="ORF">RZN69_20035</name>
</gene>
<dbReference type="Pfam" id="PF11954">
    <property type="entry name" value="DUF3471"/>
    <property type="match status" value="1"/>
</dbReference>
<dbReference type="InterPro" id="IPR012338">
    <property type="entry name" value="Beta-lactam/transpept-like"/>
</dbReference>
<dbReference type="Pfam" id="PF00144">
    <property type="entry name" value="Beta-lactamase"/>
    <property type="match status" value="1"/>
</dbReference>
<sequence length="659" mass="73820">MLRQLLTLRNVNTLLATAFAPLIGLAQDESLDDKVNNALPLIDALAENTLTQTGIPGIAMAVVYKDEVVLIKGYGVKEAETADAIDLNTVFQIASLSKPMATTVGAAIVGKGMADWDDPVVKYDPGFRLSNDFLSSDVTIADFFSHRSGLPAQSGDKLEDMGFNRHDVLVQQRFLAPAYAFRDGYRYTNFGFTQAGVAIARAAGMTWEATAEQYIFDPLGMGSTSYRYQDYLDAENKSLIHVQVSPGVWEALYTRDPDAQAPAGSLSTTISDYTKWMRLQLAEGEFNGERLLDLDALIETWRPHAQTGFNPDTRQASYYALGWNVQNNTDGGLMISHSGAFDLGVRTGVRLYPDIDLGIAVFVNGGVNGIPEGLQFSFADYVFRGELTRDWVAFANEQFEQISAESYGYGGDYSTPPENPISAKANRAYTGTFTSEYWGDVTVYEANGNLVFDIGPLPQTFELTHWDGDEFLFQPIGESAGPVSKFTFQFAEVGDEVASDILIEYYDVERDGSFVRKESWLDYTGWVRIFELAYAYVVPDLLEGSGPSAWFWAERDNWSEWLWATEDFYPWMYSTIDESWTYVGGISVDRSGPDNDFVSWWIYFANTGSWESFQDTYAKENNYGLSKAAEIEYLATPYGYEDEWQRYFLEAIDYVARIE</sequence>
<feature type="domain" description="Beta-lactamase-related" evidence="1">
    <location>
        <begin position="42"/>
        <end position="367"/>
    </location>
</feature>
<evidence type="ECO:0000259" key="2">
    <source>
        <dbReference type="Pfam" id="PF11954"/>
    </source>
</evidence>
<organism evidence="3 4">
    <name type="scientific">Rubellicoccus peritrichatus</name>
    <dbReference type="NCBI Taxonomy" id="3080537"/>
    <lineage>
        <taxon>Bacteria</taxon>
        <taxon>Pseudomonadati</taxon>
        <taxon>Verrucomicrobiota</taxon>
        <taxon>Opitutia</taxon>
        <taxon>Puniceicoccales</taxon>
        <taxon>Cerasicoccaceae</taxon>
        <taxon>Rubellicoccus</taxon>
    </lineage>
</organism>
<feature type="domain" description="Peptidase S12 Pab87-related C-terminal" evidence="2">
    <location>
        <begin position="416"/>
        <end position="495"/>
    </location>
</feature>
<name>A0AAQ3LCB3_9BACT</name>
<accession>A0AAQ3LCB3</accession>
<evidence type="ECO:0000259" key="1">
    <source>
        <dbReference type="Pfam" id="PF00144"/>
    </source>
</evidence>
<dbReference type="Proteomes" id="UP001304300">
    <property type="component" value="Chromosome"/>
</dbReference>
<dbReference type="SUPFAM" id="SSF56601">
    <property type="entry name" value="beta-lactamase/transpeptidase-like"/>
    <property type="match status" value="1"/>
</dbReference>
<dbReference type="EMBL" id="CP136920">
    <property type="protein sequence ID" value="WOO40918.1"/>
    <property type="molecule type" value="Genomic_DNA"/>
</dbReference>
<evidence type="ECO:0000313" key="4">
    <source>
        <dbReference type="Proteomes" id="UP001304300"/>
    </source>
</evidence>
<dbReference type="Gene3D" id="3.40.710.10">
    <property type="entry name" value="DD-peptidase/beta-lactamase superfamily"/>
    <property type="match status" value="1"/>
</dbReference>
<proteinExistence type="predicted"/>
<keyword evidence="3" id="KW-0378">Hydrolase</keyword>